<evidence type="ECO:0000256" key="13">
    <source>
        <dbReference type="ARBA" id="ARBA00033347"/>
    </source>
</evidence>
<evidence type="ECO:0000256" key="1">
    <source>
        <dbReference type="ARBA" id="ARBA00004236"/>
    </source>
</evidence>
<dbReference type="PANTHER" id="PTHR15168">
    <property type="entry name" value="CYTOCHROME B-245 LIGHT CHAIN"/>
    <property type="match status" value="1"/>
</dbReference>
<dbReference type="Pfam" id="PF05038">
    <property type="entry name" value="Cytochrom_B558a"/>
    <property type="match status" value="1"/>
</dbReference>
<dbReference type="GO" id="GO:0005886">
    <property type="term" value="C:plasma membrane"/>
    <property type="evidence" value="ECO:0007669"/>
    <property type="project" value="UniProtKB-SubCell"/>
</dbReference>
<evidence type="ECO:0000256" key="12">
    <source>
        <dbReference type="ARBA" id="ARBA00032067"/>
    </source>
</evidence>
<dbReference type="EMBL" id="LR784278">
    <property type="protein sequence ID" value="CAB3235194.1"/>
    <property type="molecule type" value="mRNA"/>
</dbReference>
<evidence type="ECO:0000256" key="6">
    <source>
        <dbReference type="ARBA" id="ARBA00022989"/>
    </source>
</evidence>
<organism evidence="17">
    <name type="scientific">Phallusia mammillata</name>
    <dbReference type="NCBI Taxonomy" id="59560"/>
    <lineage>
        <taxon>Eukaryota</taxon>
        <taxon>Metazoa</taxon>
        <taxon>Chordata</taxon>
        <taxon>Tunicata</taxon>
        <taxon>Ascidiacea</taxon>
        <taxon>Phlebobranchia</taxon>
        <taxon>Ascidiidae</taxon>
        <taxon>Phallusia</taxon>
    </lineage>
</organism>
<evidence type="ECO:0000256" key="10">
    <source>
        <dbReference type="ARBA" id="ARBA00031067"/>
    </source>
</evidence>
<feature type="transmembrane region" description="Helical" evidence="16">
    <location>
        <begin position="49"/>
        <end position="70"/>
    </location>
</feature>
<evidence type="ECO:0000256" key="9">
    <source>
        <dbReference type="ARBA" id="ARBA00030298"/>
    </source>
</evidence>
<reference evidence="17" key="1">
    <citation type="submission" date="2020-04" db="EMBL/GenBank/DDBJ databases">
        <authorList>
            <person name="Neveu A P."/>
        </authorList>
    </citation>
    <scope>NUCLEOTIDE SEQUENCE</scope>
    <source>
        <tissue evidence="17">Whole embryo</tissue>
    </source>
</reference>
<feature type="region of interest" description="Disordered" evidence="15">
    <location>
        <begin position="152"/>
        <end position="179"/>
    </location>
</feature>
<evidence type="ECO:0000256" key="2">
    <source>
        <dbReference type="ARBA" id="ARBA00010590"/>
    </source>
</evidence>
<sequence length="179" mass="19467">MPATDLNVRSIQWAMWANETVLLGANVLVLGGMIGIVGGLVPASAPFQFWLPIGIYGIVIGLLISTLEYPRGKKNKGNTVTRSYQDCFSKLVSHLPLVSNYYVRACAYFIMAIPGGLVVPTLLGTVFIIVGCGIYMGAACHGESWQEVKPWSAPIPQQQQPNFSQPPAQPPPRLPQNRM</sequence>
<keyword evidence="5 16" id="KW-0812">Transmembrane</keyword>
<evidence type="ECO:0000313" key="17">
    <source>
        <dbReference type="EMBL" id="CAB3235194.1"/>
    </source>
</evidence>
<evidence type="ECO:0000256" key="7">
    <source>
        <dbReference type="ARBA" id="ARBA00023136"/>
    </source>
</evidence>
<dbReference type="InterPro" id="IPR007732">
    <property type="entry name" value="Cyt_b558_asu"/>
</dbReference>
<evidence type="ECO:0000256" key="3">
    <source>
        <dbReference type="ARBA" id="ARBA00017733"/>
    </source>
</evidence>
<feature type="transmembrane region" description="Helical" evidence="16">
    <location>
        <begin position="117"/>
        <end position="138"/>
    </location>
</feature>
<keyword evidence="7 16" id="KW-0472">Membrane</keyword>
<dbReference type="GO" id="GO:0020037">
    <property type="term" value="F:heme binding"/>
    <property type="evidence" value="ECO:0007669"/>
    <property type="project" value="InterPro"/>
</dbReference>
<accession>A0A6F9DAV5</accession>
<comment type="similarity">
    <text evidence="2">Belongs to the p22phox family.</text>
</comment>
<keyword evidence="4" id="KW-1003">Cell membrane</keyword>
<proteinExistence type="evidence at transcript level"/>
<feature type="transmembrane region" description="Helical" evidence="16">
    <location>
        <begin position="91"/>
        <end position="111"/>
    </location>
</feature>
<feature type="transmembrane region" description="Helical" evidence="16">
    <location>
        <begin position="21"/>
        <end position="43"/>
    </location>
</feature>
<keyword evidence="6 16" id="KW-1133">Transmembrane helix</keyword>
<evidence type="ECO:0000256" key="16">
    <source>
        <dbReference type="SAM" id="Phobius"/>
    </source>
</evidence>
<evidence type="ECO:0000256" key="5">
    <source>
        <dbReference type="ARBA" id="ARBA00022692"/>
    </source>
</evidence>
<evidence type="ECO:0000256" key="4">
    <source>
        <dbReference type="ARBA" id="ARBA00022475"/>
    </source>
</evidence>
<protein>
    <recommendedName>
        <fullName evidence="3">Cytochrome b-245 light chain</fullName>
    </recommendedName>
    <alternativeName>
        <fullName evidence="11">Cytochrome b(558) alpha chain</fullName>
    </alternativeName>
    <alternativeName>
        <fullName evidence="10">Cytochrome b558 subunit alpha</fullName>
    </alternativeName>
    <alternativeName>
        <fullName evidence="13">Neutrophil cytochrome b 22 kDa polypeptide</fullName>
    </alternativeName>
    <alternativeName>
        <fullName evidence="12">Superoxide-generating NADPH oxidase light chain subunit</fullName>
    </alternativeName>
    <alternativeName>
        <fullName evidence="8">p22 phagocyte B-cytochrome</fullName>
    </alternativeName>
    <alternativeName>
        <fullName evidence="9">p22-phox</fullName>
    </alternativeName>
</protein>
<evidence type="ECO:0000256" key="11">
    <source>
        <dbReference type="ARBA" id="ARBA00031995"/>
    </source>
</evidence>
<dbReference type="AlphaFoldDB" id="A0A6F9DAV5"/>
<name>A0A6F9DAV5_9ASCI</name>
<feature type="compositionally biased region" description="Low complexity" evidence="15">
    <location>
        <begin position="154"/>
        <end position="166"/>
    </location>
</feature>
<comment type="subunit">
    <text evidence="14">Component of the phagocyte NADPH oxidase core complex/cytochrome b558 complex, composed of CYBB (heavy chain (beta)) and CYBA (light chain (alpha)). Component of the phagocyte NADPH oxidase complex composed of an obligatory core heterodimer formed by the membrane proteins CYBA and CYBB and the cytosolic regulatory subunits NCF1/p47-phox, NCF2/p67-phox, NCF4/p40-phox and the small GTPase RAC1 or RAC2. Interacts with NCF1 (via SH3 domain). Interacts with SH3PXD2A. Interacts with DUOX1, DUOX2 and TPO. Interacts with NOX4; this interaction mediates superoxide generation. Interacts with calprotectin (S100A8/9). Interacts with GBP7. Interacts with NOXO1. Forms a heterodimer with NOX3 and is essential for activity and cell membrane localization of NOX3. Interacts with NOX1.</text>
</comment>
<evidence type="ECO:0000256" key="15">
    <source>
        <dbReference type="SAM" id="MobiDB-lite"/>
    </source>
</evidence>
<gene>
    <name evidence="17" type="primary">Cyba</name>
</gene>
<feature type="compositionally biased region" description="Pro residues" evidence="15">
    <location>
        <begin position="167"/>
        <end position="179"/>
    </location>
</feature>
<comment type="subcellular location">
    <subcellularLocation>
        <location evidence="1">Cell membrane</location>
    </subcellularLocation>
</comment>
<evidence type="ECO:0000256" key="8">
    <source>
        <dbReference type="ARBA" id="ARBA00030106"/>
    </source>
</evidence>
<dbReference type="PANTHER" id="PTHR15168:SF0">
    <property type="entry name" value="CYTOCHROME B-245 LIGHT CHAIN"/>
    <property type="match status" value="1"/>
</dbReference>
<evidence type="ECO:0000256" key="14">
    <source>
        <dbReference type="ARBA" id="ARBA00050017"/>
    </source>
</evidence>